<dbReference type="Pfam" id="PF00067">
    <property type="entry name" value="p450"/>
    <property type="match status" value="1"/>
</dbReference>
<evidence type="ECO:0000256" key="4">
    <source>
        <dbReference type="ARBA" id="ARBA00022723"/>
    </source>
</evidence>
<keyword evidence="6 8" id="KW-0408">Iron</keyword>
<evidence type="ECO:0000313" key="12">
    <source>
        <dbReference type="Proteomes" id="UP000565441"/>
    </source>
</evidence>
<dbReference type="GO" id="GO:0016125">
    <property type="term" value="P:sterol metabolic process"/>
    <property type="evidence" value="ECO:0007669"/>
    <property type="project" value="TreeGrafter"/>
</dbReference>
<proteinExistence type="inferred from homology"/>
<keyword evidence="4 8" id="KW-0479">Metal-binding</keyword>
<dbReference type="EMBL" id="JAACJP010000017">
    <property type="protein sequence ID" value="KAF5379198.1"/>
    <property type="molecule type" value="Genomic_DNA"/>
</dbReference>
<dbReference type="InterPro" id="IPR036396">
    <property type="entry name" value="Cyt_P450_sf"/>
</dbReference>
<dbReference type="InterPro" id="IPR002401">
    <property type="entry name" value="Cyt_P450_E_grp-I"/>
</dbReference>
<keyword evidence="7 9" id="KW-0503">Monooxygenase</keyword>
<dbReference type="PROSITE" id="PS00086">
    <property type="entry name" value="CYTOCHROME_P450"/>
    <property type="match status" value="1"/>
</dbReference>
<dbReference type="OrthoDB" id="1055148at2759"/>
<feature type="transmembrane region" description="Helical" evidence="10">
    <location>
        <begin position="196"/>
        <end position="219"/>
    </location>
</feature>
<evidence type="ECO:0000256" key="10">
    <source>
        <dbReference type="SAM" id="Phobius"/>
    </source>
</evidence>
<dbReference type="SUPFAM" id="SSF48264">
    <property type="entry name" value="Cytochrome P450"/>
    <property type="match status" value="1"/>
</dbReference>
<keyword evidence="5 9" id="KW-0560">Oxidoreductase</keyword>
<accession>A0A8H5H9F6</accession>
<keyword evidence="3 8" id="KW-0349">Heme</keyword>
<evidence type="ECO:0000256" key="3">
    <source>
        <dbReference type="ARBA" id="ARBA00022617"/>
    </source>
</evidence>
<comment type="similarity">
    <text evidence="2 9">Belongs to the cytochrome P450 family.</text>
</comment>
<dbReference type="InterPro" id="IPR001128">
    <property type="entry name" value="Cyt_P450"/>
</dbReference>
<evidence type="ECO:0008006" key="13">
    <source>
        <dbReference type="Google" id="ProtNLM"/>
    </source>
</evidence>
<dbReference type="PANTHER" id="PTHR24286:SF24">
    <property type="entry name" value="LANOSTEROL 14-ALPHA DEMETHYLASE"/>
    <property type="match status" value="1"/>
</dbReference>
<protein>
    <recommendedName>
        <fullName evidence="13">Cytochrome P450</fullName>
    </recommendedName>
</protein>
<keyword evidence="10" id="KW-1133">Transmembrane helix</keyword>
<evidence type="ECO:0000256" key="8">
    <source>
        <dbReference type="PIRSR" id="PIRSR602401-1"/>
    </source>
</evidence>
<sequence length="682" mass="75415">MSQLWTLSGIHLSGNFSCGHGMREKIEELMEAEVPTTVRVDRTLHVAFVNPTFRLIIRPRIPKYRSKKRCHDGIAADRSAAEPQFPRTKQVIPSRIGGTIHCCSKQCVLCVRCMAIEEFEGLTTILPRVILASRGCMSESSVAAFAFRCRSYLADGSPMQIPFRSHHGVNPRVPISQHFFRFCSNEMLGLQSAADAFLSAGLATQLTLGVVLFLVIVLVTSSLQADEADAPTSLPCYSIFTIMPFFGRRYDFLNWGFQATGQSVFQFKLLRNTVIVVSGERARQAFFTAKGLDLTEGFKILSGAIPMVRGVTSNLEPRRIAMIHKRLAAAQRNAPLNDLIPLILDDARRIMETWGTSGKFDPFDSIYTTTLRSLSCSEISDNPMIVARLKTLYDTLDNGTTPATVLVPWFPTPAMIKKLWATKEIFEIVNDAIHAREQSGISRNDTLQMLLDSGDEKLVVVGFIMGLLIAGARATGTTASWMMTFLGCHPEWRAKAAAEVECLLAANTASTSDSDSLSSRFATIPLKVWESETPILDAIIKETTRVAQPHTAMRRNLGPPVYIDGKIVPTGAYVVYPFSDVHLDPALYPDPWAFNPGREEVKHTPFAYVGWGGGKTLCLGTRLAKVELKLIAAMFLLGFHHSVIDKAGNPTKPTPNWNDILLCRPPPEDTGYISYERSDIPL</sequence>
<keyword evidence="10" id="KW-0472">Membrane</keyword>
<evidence type="ECO:0000256" key="2">
    <source>
        <dbReference type="ARBA" id="ARBA00010617"/>
    </source>
</evidence>
<evidence type="ECO:0000256" key="7">
    <source>
        <dbReference type="ARBA" id="ARBA00023033"/>
    </source>
</evidence>
<dbReference type="GO" id="GO:0004497">
    <property type="term" value="F:monooxygenase activity"/>
    <property type="evidence" value="ECO:0007669"/>
    <property type="project" value="UniProtKB-KW"/>
</dbReference>
<dbReference type="CDD" id="cd00302">
    <property type="entry name" value="cytochrome_P450"/>
    <property type="match status" value="1"/>
</dbReference>
<dbReference type="GO" id="GO:0016705">
    <property type="term" value="F:oxidoreductase activity, acting on paired donors, with incorporation or reduction of molecular oxygen"/>
    <property type="evidence" value="ECO:0007669"/>
    <property type="project" value="InterPro"/>
</dbReference>
<dbReference type="InterPro" id="IPR017972">
    <property type="entry name" value="Cyt_P450_CS"/>
</dbReference>
<comment type="cofactor">
    <cofactor evidence="1 8">
        <name>heme</name>
        <dbReference type="ChEBI" id="CHEBI:30413"/>
    </cofactor>
</comment>
<dbReference type="Gene3D" id="1.10.630.10">
    <property type="entry name" value="Cytochrome P450"/>
    <property type="match status" value="1"/>
</dbReference>
<dbReference type="Proteomes" id="UP000565441">
    <property type="component" value="Unassembled WGS sequence"/>
</dbReference>
<evidence type="ECO:0000256" key="5">
    <source>
        <dbReference type="ARBA" id="ARBA00023002"/>
    </source>
</evidence>
<evidence type="ECO:0000256" key="6">
    <source>
        <dbReference type="ARBA" id="ARBA00023004"/>
    </source>
</evidence>
<dbReference type="PRINTS" id="PR00463">
    <property type="entry name" value="EP450I"/>
</dbReference>
<dbReference type="AlphaFoldDB" id="A0A8H5H9F6"/>
<reference evidence="11 12" key="1">
    <citation type="journal article" date="2020" name="ISME J.">
        <title>Uncovering the hidden diversity of litter-decomposition mechanisms in mushroom-forming fungi.</title>
        <authorList>
            <person name="Floudas D."/>
            <person name="Bentzer J."/>
            <person name="Ahren D."/>
            <person name="Johansson T."/>
            <person name="Persson P."/>
            <person name="Tunlid A."/>
        </authorList>
    </citation>
    <scope>NUCLEOTIDE SEQUENCE [LARGE SCALE GENOMIC DNA]</scope>
    <source>
        <strain evidence="11 12">CBS 661.87</strain>
    </source>
</reference>
<gene>
    <name evidence="11" type="ORF">D9615_005905</name>
</gene>
<evidence type="ECO:0000256" key="9">
    <source>
        <dbReference type="RuleBase" id="RU000461"/>
    </source>
</evidence>
<dbReference type="GO" id="GO:0020037">
    <property type="term" value="F:heme binding"/>
    <property type="evidence" value="ECO:0007669"/>
    <property type="project" value="InterPro"/>
</dbReference>
<dbReference type="PRINTS" id="PR00385">
    <property type="entry name" value="P450"/>
</dbReference>
<feature type="binding site" description="axial binding residue" evidence="8">
    <location>
        <position position="618"/>
    </location>
    <ligand>
        <name>heme</name>
        <dbReference type="ChEBI" id="CHEBI:30413"/>
    </ligand>
    <ligandPart>
        <name>Fe</name>
        <dbReference type="ChEBI" id="CHEBI:18248"/>
    </ligandPart>
</feature>
<keyword evidence="10" id="KW-0812">Transmembrane</keyword>
<organism evidence="11 12">
    <name type="scientific">Tricholomella constricta</name>
    <dbReference type="NCBI Taxonomy" id="117010"/>
    <lineage>
        <taxon>Eukaryota</taxon>
        <taxon>Fungi</taxon>
        <taxon>Dikarya</taxon>
        <taxon>Basidiomycota</taxon>
        <taxon>Agaricomycotina</taxon>
        <taxon>Agaricomycetes</taxon>
        <taxon>Agaricomycetidae</taxon>
        <taxon>Agaricales</taxon>
        <taxon>Tricholomatineae</taxon>
        <taxon>Lyophyllaceae</taxon>
        <taxon>Tricholomella</taxon>
    </lineage>
</organism>
<dbReference type="GO" id="GO:0005506">
    <property type="term" value="F:iron ion binding"/>
    <property type="evidence" value="ECO:0007669"/>
    <property type="project" value="InterPro"/>
</dbReference>
<comment type="caution">
    <text evidence="11">The sequence shown here is derived from an EMBL/GenBank/DDBJ whole genome shotgun (WGS) entry which is preliminary data.</text>
</comment>
<evidence type="ECO:0000256" key="1">
    <source>
        <dbReference type="ARBA" id="ARBA00001971"/>
    </source>
</evidence>
<name>A0A8H5H9F6_9AGAR</name>
<keyword evidence="12" id="KW-1185">Reference proteome</keyword>
<dbReference type="PANTHER" id="PTHR24286">
    <property type="entry name" value="CYTOCHROME P450 26"/>
    <property type="match status" value="1"/>
</dbReference>
<evidence type="ECO:0000313" key="11">
    <source>
        <dbReference type="EMBL" id="KAF5379198.1"/>
    </source>
</evidence>